<evidence type="ECO:0000259" key="8">
    <source>
        <dbReference type="PROSITE" id="PS51839"/>
    </source>
</evidence>
<comment type="cofactor">
    <cofactor evidence="1">
        <name>[4Fe-4S] cluster</name>
        <dbReference type="ChEBI" id="CHEBI:49883"/>
    </cofactor>
</comment>
<keyword evidence="5" id="KW-0411">Iron-sulfur</keyword>
<dbReference type="Gene3D" id="3.40.50.1780">
    <property type="match status" value="1"/>
</dbReference>
<evidence type="ECO:0000256" key="2">
    <source>
        <dbReference type="ARBA" id="ARBA00022485"/>
    </source>
</evidence>
<dbReference type="InterPro" id="IPR009016">
    <property type="entry name" value="Fe_hydrogenase"/>
</dbReference>
<dbReference type="InterPro" id="IPR013352">
    <property type="entry name" value="Fe_hydrogenase_subset"/>
</dbReference>
<keyword evidence="9" id="KW-0560">Oxidoreductase</keyword>
<dbReference type="PROSITE" id="PS00641">
    <property type="entry name" value="COMPLEX1_75K_1"/>
    <property type="match status" value="1"/>
</dbReference>
<dbReference type="InterPro" id="IPR004108">
    <property type="entry name" value="Fe_hydrogenase_lsu_C"/>
</dbReference>
<protein>
    <submittedName>
        <fullName evidence="9">NADP-reducing hydrogenase subunit HndD</fullName>
        <ecNumber evidence="9">1.12.1.3</ecNumber>
    </submittedName>
</protein>
<feature type="domain" description="2Fe-2S ferredoxin-type" evidence="6">
    <location>
        <begin position="10"/>
        <end position="88"/>
    </location>
</feature>
<dbReference type="Pfam" id="PF02906">
    <property type="entry name" value="Fe_hyd_lg_C"/>
    <property type="match status" value="1"/>
</dbReference>
<name>A0ABZ3IIS3_9FIRM</name>
<feature type="domain" description="4Fe-4S His(Cys)3-ligated-type" evidence="8">
    <location>
        <begin position="88"/>
        <end position="127"/>
    </location>
</feature>
<accession>A0ABZ3IIS3</accession>
<dbReference type="Gene3D" id="4.10.260.20">
    <property type="entry name" value="Iron hydrogenase, small subunit"/>
    <property type="match status" value="1"/>
</dbReference>
<keyword evidence="4" id="KW-0408">Iron</keyword>
<dbReference type="SUPFAM" id="SSF54862">
    <property type="entry name" value="4Fe-4S ferredoxins"/>
    <property type="match status" value="1"/>
</dbReference>
<dbReference type="PROSITE" id="PS51379">
    <property type="entry name" value="4FE4S_FER_2"/>
    <property type="match status" value="2"/>
</dbReference>
<dbReference type="InterPro" id="IPR003149">
    <property type="entry name" value="Fe_hydrogenase_ssu"/>
</dbReference>
<dbReference type="Pfam" id="PF10588">
    <property type="entry name" value="NADH-G_4Fe-4S_3"/>
    <property type="match status" value="1"/>
</dbReference>
<dbReference type="SUPFAM" id="SSF53920">
    <property type="entry name" value="Fe-only hydrogenase"/>
    <property type="match status" value="1"/>
</dbReference>
<evidence type="ECO:0000256" key="4">
    <source>
        <dbReference type="ARBA" id="ARBA00023004"/>
    </source>
</evidence>
<evidence type="ECO:0000256" key="3">
    <source>
        <dbReference type="ARBA" id="ARBA00022723"/>
    </source>
</evidence>
<keyword evidence="2" id="KW-0004">4Fe-4S</keyword>
<dbReference type="InterPro" id="IPR017896">
    <property type="entry name" value="4Fe4S_Fe-S-bd"/>
</dbReference>
<dbReference type="InterPro" id="IPR001041">
    <property type="entry name" value="2Fe-2S_ferredoxin-type"/>
</dbReference>
<dbReference type="Gene3D" id="3.30.70.20">
    <property type="match status" value="1"/>
</dbReference>
<sequence>MGHHASDPNKIVNVTIDGITVACPETTLILDAAKMVGIDIPVLCYHPDLKVRATCRVCVVEVKGQRKLKPACGTEVWDGAEIITNSPAVRQAREDVLELILAEHPQDCLNCVRNTSCELQKLARDFGISKPLFKNESKQLPIEDSDGAIVRDMSKCVKCGRCVEMCQEVQNVGAINTAHRSGEYEITTAFNRPLQDTTCVYCGQCVSVCPVGALYEKDDTEKVWQAIGNEDQHVVVQVAPAVRVALGEEFGMDPGSITTGKMVAALRRLGFDKVFDTDFSADVTIMEEGSELLERMSQGGTLPLITSCSPGWVNFVEGFYPELLPNVSTCKSPQQMFGALVKTYYPQKAGIDASKIVSVSIMPCVAKKRESARPEMNDSGYRDVDIVLTTRELARMIKQSGFDFNKLANEEFDNPMGMSTGAAVIFGTSGGVMEAALRTVYEVVTGKELANVDFKDIRGLTGVKEAEVDLDGKKVKVAIANGLKNARVILDKIKAGECDYQFVEIMCCPGGCIGGGGQPWGTTTVTKEARMAGLYQVDSDKAIRQSHKNPAVKALYDEFLGKPLSRKSHKLLHTHYYPRNKNSMFS</sequence>
<dbReference type="InterPro" id="IPR050340">
    <property type="entry name" value="Cytosolic_Fe-S_CAF"/>
</dbReference>
<gene>
    <name evidence="9" type="primary">hndD_1</name>
    <name evidence="9" type="ORF">SPSIL_016340</name>
</gene>
<dbReference type="SMART" id="SM00902">
    <property type="entry name" value="Fe_hyd_SSU"/>
    <property type="match status" value="1"/>
</dbReference>
<dbReference type="InterPro" id="IPR049830">
    <property type="entry name" value="HndD"/>
</dbReference>
<dbReference type="InterPro" id="IPR036991">
    <property type="entry name" value="Fe_hydrogenase_ssu_sf"/>
</dbReference>
<organism evidence="9 10">
    <name type="scientific">Sporomusa silvacetica DSM 10669</name>
    <dbReference type="NCBI Taxonomy" id="1123289"/>
    <lineage>
        <taxon>Bacteria</taxon>
        <taxon>Bacillati</taxon>
        <taxon>Bacillota</taxon>
        <taxon>Negativicutes</taxon>
        <taxon>Selenomonadales</taxon>
        <taxon>Sporomusaceae</taxon>
        <taxon>Sporomusa</taxon>
    </lineage>
</organism>
<feature type="domain" description="4Fe-4S ferredoxin-type" evidence="7">
    <location>
        <begin position="147"/>
        <end position="177"/>
    </location>
</feature>
<evidence type="ECO:0000259" key="6">
    <source>
        <dbReference type="PROSITE" id="PS51085"/>
    </source>
</evidence>
<dbReference type="InterPro" id="IPR019574">
    <property type="entry name" value="NADH_UbQ_OxRdtase_Gsu_4Fe4S-bd"/>
</dbReference>
<dbReference type="Pfam" id="PF02256">
    <property type="entry name" value="Fe_hyd_SSU"/>
    <property type="match status" value="1"/>
</dbReference>
<evidence type="ECO:0000256" key="5">
    <source>
        <dbReference type="ARBA" id="ARBA00023014"/>
    </source>
</evidence>
<dbReference type="InterPro" id="IPR054351">
    <property type="entry name" value="NADH_UbQ_OxRdtase_ferredoxin"/>
</dbReference>
<dbReference type="Gene3D" id="3.10.20.740">
    <property type="match status" value="1"/>
</dbReference>
<dbReference type="SMART" id="SM00929">
    <property type="entry name" value="NADH-G_4Fe-4S_3"/>
    <property type="match status" value="1"/>
</dbReference>
<dbReference type="PANTHER" id="PTHR11615">
    <property type="entry name" value="NITRATE, FORMATE, IRON DEHYDROGENASE"/>
    <property type="match status" value="1"/>
</dbReference>
<keyword evidence="10" id="KW-1185">Reference proteome</keyword>
<dbReference type="EC" id="1.12.1.3" evidence="9"/>
<keyword evidence="3" id="KW-0479">Metal-binding</keyword>
<dbReference type="CDD" id="cd00207">
    <property type="entry name" value="fer2"/>
    <property type="match status" value="1"/>
</dbReference>
<dbReference type="NCBIfam" id="TIGR02512">
    <property type="entry name" value="FeFe_hydrog_A"/>
    <property type="match status" value="1"/>
</dbReference>
<dbReference type="Proteomes" id="UP000216752">
    <property type="component" value="Chromosome"/>
</dbReference>
<feature type="domain" description="4Fe-4S ferredoxin-type" evidence="7">
    <location>
        <begin position="191"/>
        <end position="219"/>
    </location>
</feature>
<evidence type="ECO:0000259" key="7">
    <source>
        <dbReference type="PROSITE" id="PS51379"/>
    </source>
</evidence>
<evidence type="ECO:0000256" key="1">
    <source>
        <dbReference type="ARBA" id="ARBA00001966"/>
    </source>
</evidence>
<reference evidence="9" key="1">
    <citation type="submission" date="2024-05" db="EMBL/GenBank/DDBJ databases">
        <title>Isolation and characterization of Sporomusa carbonis sp. nov., a carboxydotrophic hydrogenogen in the genus of Sporomusa isolated from a charcoal burning pile.</title>
        <authorList>
            <person name="Boeer T."/>
            <person name="Rosenbaum F."/>
            <person name="Eysell L."/>
            <person name="Mueller V."/>
            <person name="Daniel R."/>
            <person name="Poehlein A."/>
        </authorList>
    </citation>
    <scope>NUCLEOTIDE SEQUENCE [LARGE SCALE GENOMIC DNA]</scope>
    <source>
        <strain evidence="9">DSM 10669</strain>
    </source>
</reference>
<dbReference type="PROSITE" id="PS51839">
    <property type="entry name" value="4FE4S_HC3"/>
    <property type="match status" value="1"/>
</dbReference>
<dbReference type="InterPro" id="IPR017900">
    <property type="entry name" value="4Fe4S_Fe_S_CS"/>
</dbReference>
<dbReference type="InterPro" id="IPR000283">
    <property type="entry name" value="NADH_UbQ_OxRdtase_75kDa_su_CS"/>
</dbReference>
<dbReference type="RefSeq" id="WP_094606391.1">
    <property type="nucleotide sequence ID" value="NZ_CP155573.1"/>
</dbReference>
<dbReference type="EMBL" id="CP155573">
    <property type="protein sequence ID" value="XFO65505.1"/>
    <property type="molecule type" value="Genomic_DNA"/>
</dbReference>
<evidence type="ECO:0000313" key="10">
    <source>
        <dbReference type="Proteomes" id="UP000216752"/>
    </source>
</evidence>
<evidence type="ECO:0000313" key="9">
    <source>
        <dbReference type="EMBL" id="XFO65505.1"/>
    </source>
</evidence>
<dbReference type="InterPro" id="IPR036010">
    <property type="entry name" value="2Fe-2S_ferredoxin-like_sf"/>
</dbReference>
<dbReference type="Gene3D" id="3.40.950.10">
    <property type="entry name" value="Fe-only Hydrogenase (Larger Subunit), Chain L, domain 3"/>
    <property type="match status" value="1"/>
</dbReference>
<dbReference type="NCBIfam" id="NF040763">
    <property type="entry name" value="FeFe_hydrog_A6"/>
    <property type="match status" value="1"/>
</dbReference>
<dbReference type="Pfam" id="PF22117">
    <property type="entry name" value="Fer4_Nqo3"/>
    <property type="match status" value="1"/>
</dbReference>
<dbReference type="PROSITE" id="PS51085">
    <property type="entry name" value="2FE2S_FER_2"/>
    <property type="match status" value="1"/>
</dbReference>
<proteinExistence type="predicted"/>
<dbReference type="Pfam" id="PF13510">
    <property type="entry name" value="Fer2_4"/>
    <property type="match status" value="1"/>
</dbReference>
<dbReference type="SUPFAM" id="SSF54292">
    <property type="entry name" value="2Fe-2S ferredoxin-like"/>
    <property type="match status" value="1"/>
</dbReference>
<dbReference type="PROSITE" id="PS00198">
    <property type="entry name" value="4FE4S_FER_1"/>
    <property type="match status" value="1"/>
</dbReference>
<dbReference type="GO" id="GO:0050583">
    <property type="term" value="F:hydrogen dehydrogenase (NADP+) activity"/>
    <property type="evidence" value="ECO:0007669"/>
    <property type="project" value="UniProtKB-EC"/>
</dbReference>